<dbReference type="Gene3D" id="3.40.50.1980">
    <property type="entry name" value="Nitrogenase molybdenum iron protein domain"/>
    <property type="match status" value="2"/>
</dbReference>
<evidence type="ECO:0000259" key="4">
    <source>
        <dbReference type="PROSITE" id="PS50983"/>
    </source>
</evidence>
<dbReference type="PANTHER" id="PTHR30535">
    <property type="entry name" value="VITAMIN B12-BINDING PROTEIN"/>
    <property type="match status" value="1"/>
</dbReference>
<dbReference type="PANTHER" id="PTHR30535:SF34">
    <property type="entry name" value="MOLYBDATE-BINDING PROTEIN MOLA"/>
    <property type="match status" value="1"/>
</dbReference>
<dbReference type="CDD" id="cd01147">
    <property type="entry name" value="HemV-2"/>
    <property type="match status" value="1"/>
</dbReference>
<feature type="chain" id="PRO_5038872814" evidence="3">
    <location>
        <begin position="27"/>
        <end position="401"/>
    </location>
</feature>
<organism evidence="5 6">
    <name type="scientific">Brockia lithotrophica</name>
    <dbReference type="NCBI Taxonomy" id="933949"/>
    <lineage>
        <taxon>Bacteria</taxon>
        <taxon>Bacillati</taxon>
        <taxon>Bacillota</taxon>
        <taxon>Bacilli</taxon>
        <taxon>Bacillales</taxon>
        <taxon>Bacillales Family X. Incertae Sedis</taxon>
        <taxon>Brockia</taxon>
    </lineage>
</organism>
<dbReference type="AlphaFoldDB" id="A0A2T5G4Q5"/>
<dbReference type="InterPro" id="IPR050902">
    <property type="entry name" value="ABC_Transporter_SBP"/>
</dbReference>
<dbReference type="EMBL" id="PEBW01000007">
    <property type="protein sequence ID" value="PTQ51153.1"/>
    <property type="molecule type" value="Genomic_DNA"/>
</dbReference>
<reference evidence="5 6" key="1">
    <citation type="submission" date="2017-08" db="EMBL/GenBank/DDBJ databases">
        <title>Burning lignite coal seam in the remote Altai Mountains harbors a hydrogen-driven thermophilic microbial community.</title>
        <authorList>
            <person name="Kadnikov V.V."/>
            <person name="Mardanov A.V."/>
            <person name="Ivasenko D."/>
            <person name="Beletsky A.V."/>
            <person name="Karnachuk O.V."/>
            <person name="Ravin N.V."/>
        </authorList>
    </citation>
    <scope>NUCLEOTIDE SEQUENCE [LARGE SCALE GENOMIC DNA]</scope>
    <source>
        <strain evidence="5">AL31</strain>
    </source>
</reference>
<dbReference type="InterPro" id="IPR002491">
    <property type="entry name" value="ABC_transptr_periplasmic_BD"/>
</dbReference>
<dbReference type="SUPFAM" id="SSF53807">
    <property type="entry name" value="Helical backbone' metal receptor"/>
    <property type="match status" value="1"/>
</dbReference>
<name>A0A2T5G4Q5_9BACL</name>
<sequence>MAKRFRRLRLFVALALSLALVGTLGACGGKTQAPASSETPGTHAPSAGKAEGQIQITDAANRAVTLSAPARRVVAIGPGALRLVTYVDGMESVVGVEQIEKGASPGKTYGYPFKDEIQSLPVIGQGGPDTQPNVEKIVEVKPDVIFAAQPSDAKGADDLQAKTGVPVIVLSYGPLGTLDKPLYTSIQNIGKALGKEKRAQEVVDFIEKTTADLKQRTKDVPDGQKPAVYVGGLGFKGAHGITSTQKNFPPFALTHAKNVAAALDKDVVPDLDREKLVEWNPDIIFLDLGNLKLVTDDYQKNAQFYQSLKAVKDKKVYGLYPFNFYATNVETALWDAYIVGKVLYPEKFQDVDLTRKGEEIYVAFFGEGGRGIPAELERAYGKAGAPIDLSKPAGQQNESGK</sequence>
<evidence type="ECO:0000256" key="1">
    <source>
        <dbReference type="ARBA" id="ARBA00008814"/>
    </source>
</evidence>
<feature type="domain" description="Fe/B12 periplasmic-binding" evidence="4">
    <location>
        <begin position="72"/>
        <end position="347"/>
    </location>
</feature>
<dbReference type="PROSITE" id="PS50983">
    <property type="entry name" value="FE_B12_PBP"/>
    <property type="match status" value="1"/>
</dbReference>
<evidence type="ECO:0000256" key="2">
    <source>
        <dbReference type="SAM" id="MobiDB-lite"/>
    </source>
</evidence>
<protein>
    <submittedName>
        <fullName evidence="5">Vitamin B12 ABC transporter, B12-binding component BtuF</fullName>
    </submittedName>
</protein>
<evidence type="ECO:0000256" key="3">
    <source>
        <dbReference type="SAM" id="SignalP"/>
    </source>
</evidence>
<accession>A0A2T5G4Q5</accession>
<evidence type="ECO:0000313" key="6">
    <source>
        <dbReference type="Proteomes" id="UP000244016"/>
    </source>
</evidence>
<dbReference type="Proteomes" id="UP000244016">
    <property type="component" value="Unassembled WGS sequence"/>
</dbReference>
<feature type="signal peptide" evidence="3">
    <location>
        <begin position="1"/>
        <end position="26"/>
    </location>
</feature>
<keyword evidence="3" id="KW-0732">Signal</keyword>
<feature type="region of interest" description="Disordered" evidence="2">
    <location>
        <begin position="30"/>
        <end position="51"/>
    </location>
</feature>
<comment type="similarity">
    <text evidence="1">Belongs to the bacterial solute-binding protein 8 family.</text>
</comment>
<comment type="caution">
    <text evidence="5">The sequence shown here is derived from an EMBL/GenBank/DDBJ whole genome shotgun (WGS) entry which is preliminary data.</text>
</comment>
<proteinExistence type="inferred from homology"/>
<dbReference type="PROSITE" id="PS51257">
    <property type="entry name" value="PROKAR_LIPOPROTEIN"/>
    <property type="match status" value="1"/>
</dbReference>
<evidence type="ECO:0000313" key="5">
    <source>
        <dbReference type="EMBL" id="PTQ51153.1"/>
    </source>
</evidence>
<dbReference type="Pfam" id="PF01497">
    <property type="entry name" value="Peripla_BP_2"/>
    <property type="match status" value="1"/>
</dbReference>
<gene>
    <name evidence="5" type="ORF">BLITH_0583</name>
</gene>